<dbReference type="GO" id="GO:0005886">
    <property type="term" value="C:plasma membrane"/>
    <property type="evidence" value="ECO:0007669"/>
    <property type="project" value="UniProtKB-SubCell"/>
</dbReference>
<evidence type="ECO:0000256" key="11">
    <source>
        <dbReference type="ARBA" id="ARBA00023049"/>
    </source>
</evidence>
<accession>A0A073IQT5</accession>
<comment type="caution">
    <text evidence="15">The sequence shown here is derived from an EMBL/GenBank/DDBJ whole genome shotgun (WGS) entry which is preliminary data.</text>
</comment>
<keyword evidence="6 13" id="KW-0812">Transmembrane</keyword>
<keyword evidence="4" id="KW-1003">Cell membrane</keyword>
<keyword evidence="8" id="KW-0378">Hydrolase</keyword>
<dbReference type="GO" id="GO:0046872">
    <property type="term" value="F:metal ion binding"/>
    <property type="evidence" value="ECO:0007669"/>
    <property type="project" value="UniProtKB-KW"/>
</dbReference>
<evidence type="ECO:0000256" key="12">
    <source>
        <dbReference type="ARBA" id="ARBA00023136"/>
    </source>
</evidence>
<feature type="transmembrane region" description="Helical" evidence="13">
    <location>
        <begin position="128"/>
        <end position="147"/>
    </location>
</feature>
<evidence type="ECO:0000256" key="1">
    <source>
        <dbReference type="ARBA" id="ARBA00001947"/>
    </source>
</evidence>
<evidence type="ECO:0000313" key="15">
    <source>
        <dbReference type="EMBL" id="KEJ91925.1"/>
    </source>
</evidence>
<protein>
    <submittedName>
        <fullName evidence="15">Peptidase</fullName>
    </submittedName>
</protein>
<keyword evidence="12 13" id="KW-0472">Membrane</keyword>
<dbReference type="EMBL" id="JMKI01000036">
    <property type="protein sequence ID" value="KEJ91925.1"/>
    <property type="molecule type" value="Genomic_DNA"/>
</dbReference>
<evidence type="ECO:0000256" key="2">
    <source>
        <dbReference type="ARBA" id="ARBA00004651"/>
    </source>
</evidence>
<gene>
    <name evidence="15" type="ORF">EH55_05950</name>
</gene>
<dbReference type="RefSeq" id="WP_037976611.1">
    <property type="nucleotide sequence ID" value="NZ_CAMETI010000028.1"/>
</dbReference>
<dbReference type="PANTHER" id="PTHR35864">
    <property type="entry name" value="ZINC METALLOPROTEASE MJ0611-RELATED"/>
    <property type="match status" value="1"/>
</dbReference>
<dbReference type="eggNOG" id="COG1994">
    <property type="taxonomic scope" value="Bacteria"/>
</dbReference>
<evidence type="ECO:0000256" key="6">
    <source>
        <dbReference type="ARBA" id="ARBA00022692"/>
    </source>
</evidence>
<feature type="transmembrane region" description="Helical" evidence="13">
    <location>
        <begin position="167"/>
        <end position="191"/>
    </location>
</feature>
<dbReference type="GO" id="GO:0006508">
    <property type="term" value="P:proteolysis"/>
    <property type="evidence" value="ECO:0007669"/>
    <property type="project" value="UniProtKB-KW"/>
</dbReference>
<evidence type="ECO:0000313" key="16">
    <source>
        <dbReference type="Proteomes" id="UP000027665"/>
    </source>
</evidence>
<evidence type="ECO:0000256" key="4">
    <source>
        <dbReference type="ARBA" id="ARBA00022475"/>
    </source>
</evidence>
<dbReference type="InterPro" id="IPR008915">
    <property type="entry name" value="Peptidase_M50"/>
</dbReference>
<evidence type="ECO:0000259" key="14">
    <source>
        <dbReference type="Pfam" id="PF02163"/>
    </source>
</evidence>
<dbReference type="AlphaFoldDB" id="A0A073IQT5"/>
<keyword evidence="5" id="KW-0645">Protease</keyword>
<dbReference type="Proteomes" id="UP000027665">
    <property type="component" value="Unassembled WGS sequence"/>
</dbReference>
<comment type="subcellular location">
    <subcellularLocation>
        <location evidence="2">Cell membrane</location>
        <topology evidence="2">Multi-pass membrane protein</topology>
    </subcellularLocation>
</comment>
<dbReference type="GO" id="GO:0008237">
    <property type="term" value="F:metallopeptidase activity"/>
    <property type="evidence" value="ECO:0007669"/>
    <property type="project" value="UniProtKB-KW"/>
</dbReference>
<feature type="transmembrane region" description="Helical" evidence="13">
    <location>
        <begin position="91"/>
        <end position="116"/>
    </location>
</feature>
<dbReference type="OrthoDB" id="9800627at2"/>
<keyword evidence="11" id="KW-0482">Metalloprotease</keyword>
<evidence type="ECO:0000256" key="13">
    <source>
        <dbReference type="SAM" id="Phobius"/>
    </source>
</evidence>
<keyword evidence="16" id="KW-1185">Reference proteome</keyword>
<feature type="domain" description="Peptidase M50" evidence="14">
    <location>
        <begin position="123"/>
        <end position="160"/>
    </location>
</feature>
<keyword evidence="7" id="KW-0479">Metal-binding</keyword>
<dbReference type="InterPro" id="IPR052348">
    <property type="entry name" value="Metallopeptidase_M50B"/>
</dbReference>
<feature type="transmembrane region" description="Helical" evidence="13">
    <location>
        <begin position="12"/>
        <end position="31"/>
    </location>
</feature>
<evidence type="ECO:0000256" key="3">
    <source>
        <dbReference type="ARBA" id="ARBA00007931"/>
    </source>
</evidence>
<evidence type="ECO:0000256" key="9">
    <source>
        <dbReference type="ARBA" id="ARBA00022833"/>
    </source>
</evidence>
<dbReference type="Pfam" id="PF02163">
    <property type="entry name" value="Peptidase_M50"/>
    <property type="match status" value="1"/>
</dbReference>
<comment type="similarity">
    <text evidence="3">Belongs to the peptidase M50B family.</text>
</comment>
<proteinExistence type="inferred from homology"/>
<sequence length="205" mass="22861">MLTNIFSQAGLANLLLSLPAVLWAITFHEYCHGYAARLLGDPTAEREGRLSLNPLAHLDPVGAICLLLFRIGWAKPVPIDTRYFKHPRRDIVIVSLAGAAGNFLTAFVCAQLVNFLPALFGSWGAQQFILLMIIINLGLASFNLVPIPPLDGSRILYVLLPPSCLKYYFWLERYGMIIILALIVLNVFPYLMQPIMSLLLRLLLV</sequence>
<dbReference type="GeneID" id="90983826"/>
<reference evidence="15 16" key="1">
    <citation type="submission" date="2014-04" db="EMBL/GenBank/DDBJ databases">
        <title>Draft Genome Sequence of Synergistes jonesii.</title>
        <authorList>
            <person name="Coil D.A."/>
            <person name="Eisen J.A."/>
            <person name="Holland-Moritz H.E."/>
        </authorList>
    </citation>
    <scope>NUCLEOTIDE SEQUENCE [LARGE SCALE GENOMIC DNA]</scope>
    <source>
        <strain evidence="15 16">78-1</strain>
    </source>
</reference>
<keyword evidence="9" id="KW-0862">Zinc</keyword>
<dbReference type="STRING" id="2754.EH55_05950"/>
<comment type="cofactor">
    <cofactor evidence="1">
        <name>Zn(2+)</name>
        <dbReference type="ChEBI" id="CHEBI:29105"/>
    </cofactor>
</comment>
<organism evidence="15 16">
    <name type="scientific">Synergistes jonesii</name>
    <dbReference type="NCBI Taxonomy" id="2754"/>
    <lineage>
        <taxon>Bacteria</taxon>
        <taxon>Thermotogati</taxon>
        <taxon>Synergistota</taxon>
        <taxon>Synergistia</taxon>
        <taxon>Synergistales</taxon>
        <taxon>Synergistaceae</taxon>
        <taxon>Synergistes</taxon>
    </lineage>
</organism>
<evidence type="ECO:0000256" key="10">
    <source>
        <dbReference type="ARBA" id="ARBA00022989"/>
    </source>
</evidence>
<keyword evidence="10 13" id="KW-1133">Transmembrane helix</keyword>
<name>A0A073IQT5_9BACT</name>
<dbReference type="PANTHER" id="PTHR35864:SF1">
    <property type="entry name" value="ZINC METALLOPROTEASE YWHC-RELATED"/>
    <property type="match status" value="1"/>
</dbReference>
<dbReference type="InterPro" id="IPR044537">
    <property type="entry name" value="Rip2-like"/>
</dbReference>
<evidence type="ECO:0000256" key="5">
    <source>
        <dbReference type="ARBA" id="ARBA00022670"/>
    </source>
</evidence>
<dbReference type="CDD" id="cd06158">
    <property type="entry name" value="S2P-M50_like_1"/>
    <property type="match status" value="1"/>
</dbReference>
<evidence type="ECO:0000256" key="8">
    <source>
        <dbReference type="ARBA" id="ARBA00022801"/>
    </source>
</evidence>
<evidence type="ECO:0000256" key="7">
    <source>
        <dbReference type="ARBA" id="ARBA00022723"/>
    </source>
</evidence>